<reference evidence="3 4" key="1">
    <citation type="submission" date="2020-05" db="EMBL/GenBank/DDBJ databases">
        <title>Complete genome sequence of Alicycliphilus denitrificans DP3.</title>
        <authorList>
            <person name="Chen X."/>
        </authorList>
    </citation>
    <scope>NUCLEOTIDE SEQUENCE [LARGE SCALE GENOMIC DNA]</scope>
    <source>
        <strain evidence="3 4">DP3</strain>
    </source>
</reference>
<dbReference type="RefSeq" id="WP_103018542.1">
    <property type="nucleotide sequence ID" value="NZ_CP051298.1"/>
</dbReference>
<feature type="domain" description="YncI copper-binding" evidence="2">
    <location>
        <begin position="83"/>
        <end position="153"/>
    </location>
</feature>
<dbReference type="InterPro" id="IPR038507">
    <property type="entry name" value="YcnI-like_sf"/>
</dbReference>
<feature type="domain" description="YncI copper-binding" evidence="2">
    <location>
        <begin position="23"/>
        <end position="79"/>
    </location>
</feature>
<dbReference type="Gene3D" id="2.60.40.2230">
    <property type="entry name" value="Uncharacterised protein YcnI-like PF07987, DUF1775"/>
    <property type="match status" value="1"/>
</dbReference>
<sequence length="167" mass="16917">MQFPLRCLAAAATLCAAAAASGHVVLSPGGATAGSAHDAVFSVGHACKGARVTTALSVQLPEGFRLIEALPRPGWTLTAPQAGEVRWTAGSPAAALGGGEKGEFVVRGVLPATPGTLYFPVRQVCDVGQADWVQVSGPGDAARPDMPAARLEVLPPGGGDRPQAHRH</sequence>
<protein>
    <submittedName>
        <fullName evidence="3">DUF1775 domain-containing protein</fullName>
    </submittedName>
</protein>
<dbReference type="Proteomes" id="UP000500755">
    <property type="component" value="Chromosome"/>
</dbReference>
<keyword evidence="1" id="KW-0732">Signal</keyword>
<evidence type="ECO:0000259" key="2">
    <source>
        <dbReference type="Pfam" id="PF07987"/>
    </source>
</evidence>
<feature type="signal peptide" evidence="1">
    <location>
        <begin position="1"/>
        <end position="22"/>
    </location>
</feature>
<dbReference type="EMBL" id="CP051298">
    <property type="protein sequence ID" value="QKD45665.1"/>
    <property type="molecule type" value="Genomic_DNA"/>
</dbReference>
<dbReference type="AlphaFoldDB" id="A0A858ZXJ6"/>
<feature type="chain" id="PRO_5032379534" evidence="1">
    <location>
        <begin position="23"/>
        <end position="167"/>
    </location>
</feature>
<evidence type="ECO:0000313" key="3">
    <source>
        <dbReference type="EMBL" id="QKD45665.1"/>
    </source>
</evidence>
<accession>A0A858ZXJ6</accession>
<evidence type="ECO:0000256" key="1">
    <source>
        <dbReference type="SAM" id="SignalP"/>
    </source>
</evidence>
<name>A0A858ZXJ6_9BURK</name>
<dbReference type="InterPro" id="IPR012533">
    <property type="entry name" value="YcnI-copper_dom"/>
</dbReference>
<organism evidence="3 4">
    <name type="scientific">Alicycliphilus denitrificans</name>
    <dbReference type="NCBI Taxonomy" id="179636"/>
    <lineage>
        <taxon>Bacteria</taxon>
        <taxon>Pseudomonadati</taxon>
        <taxon>Pseudomonadota</taxon>
        <taxon>Betaproteobacteria</taxon>
        <taxon>Burkholderiales</taxon>
        <taxon>Comamonadaceae</taxon>
        <taxon>Alicycliphilus</taxon>
    </lineage>
</organism>
<gene>
    <name evidence="3" type="ORF">HF896_19485</name>
</gene>
<proteinExistence type="predicted"/>
<dbReference type="Pfam" id="PF07987">
    <property type="entry name" value="DUF1775"/>
    <property type="match status" value="2"/>
</dbReference>
<evidence type="ECO:0000313" key="4">
    <source>
        <dbReference type="Proteomes" id="UP000500755"/>
    </source>
</evidence>